<evidence type="ECO:0000313" key="1">
    <source>
        <dbReference type="EMBL" id="MBB6731804.1"/>
    </source>
</evidence>
<organism evidence="1 2">
    <name type="scientific">Cohnella zeiphila</name>
    <dbReference type="NCBI Taxonomy" id="2761120"/>
    <lineage>
        <taxon>Bacteria</taxon>
        <taxon>Bacillati</taxon>
        <taxon>Bacillota</taxon>
        <taxon>Bacilli</taxon>
        <taxon>Bacillales</taxon>
        <taxon>Paenibacillaceae</taxon>
        <taxon>Cohnella</taxon>
    </lineage>
</organism>
<dbReference type="Proteomes" id="UP000564644">
    <property type="component" value="Unassembled WGS sequence"/>
</dbReference>
<dbReference type="EMBL" id="JACJVO010000015">
    <property type="protein sequence ID" value="MBB6731804.1"/>
    <property type="molecule type" value="Genomic_DNA"/>
</dbReference>
<comment type="caution">
    <text evidence="1">The sequence shown here is derived from an EMBL/GenBank/DDBJ whole genome shotgun (WGS) entry which is preliminary data.</text>
</comment>
<accession>A0A7X0SMW1</accession>
<name>A0A7X0SMW1_9BACL</name>
<evidence type="ECO:0000313" key="2">
    <source>
        <dbReference type="Proteomes" id="UP000564644"/>
    </source>
</evidence>
<sequence>MLSFEEKLAIADSFAELQRKDVSMGRVNYHYDQSAFDKKTVVYHLHPNGNGFVYAGELPEYAGDADDKGFVNIRDFGAEELRSIIAGSIRSLSGSGADAAAPPTSQIWQNAKRQKLELKFEEEDGMWYVFSGLNLDAAFESYEEAREYLEEEGFSRQEA</sequence>
<protein>
    <submittedName>
        <fullName evidence="1">Uncharacterized protein</fullName>
    </submittedName>
</protein>
<gene>
    <name evidence="1" type="ORF">H7C18_12860</name>
</gene>
<proteinExistence type="predicted"/>
<dbReference type="RefSeq" id="WP_185129472.1">
    <property type="nucleotide sequence ID" value="NZ_JACJVO010000015.1"/>
</dbReference>
<reference evidence="1 2" key="1">
    <citation type="submission" date="2020-08" db="EMBL/GenBank/DDBJ databases">
        <title>Cohnella phylogeny.</title>
        <authorList>
            <person name="Dunlap C."/>
        </authorList>
    </citation>
    <scope>NUCLEOTIDE SEQUENCE [LARGE SCALE GENOMIC DNA]</scope>
    <source>
        <strain evidence="1 2">CBP 2801</strain>
    </source>
</reference>
<dbReference type="AlphaFoldDB" id="A0A7X0SMW1"/>
<keyword evidence="2" id="KW-1185">Reference proteome</keyword>